<keyword evidence="1" id="KW-0175">Coiled coil</keyword>
<protein>
    <recommendedName>
        <fullName evidence="5">Transmembrane protein</fullName>
    </recommendedName>
</protein>
<keyword evidence="2" id="KW-0472">Membrane</keyword>
<feature type="transmembrane region" description="Helical" evidence="2">
    <location>
        <begin position="352"/>
        <end position="375"/>
    </location>
</feature>
<organism evidence="3 4">
    <name type="scientific">Serpens gallinarum</name>
    <dbReference type="NCBI Taxonomy" id="2763075"/>
    <lineage>
        <taxon>Bacteria</taxon>
        <taxon>Pseudomonadati</taxon>
        <taxon>Pseudomonadota</taxon>
        <taxon>Gammaproteobacteria</taxon>
        <taxon>Pseudomonadales</taxon>
        <taxon>Pseudomonadaceae</taxon>
        <taxon>Pseudomonas</taxon>
    </lineage>
</organism>
<feature type="coiled-coil region" evidence="1">
    <location>
        <begin position="209"/>
        <end position="250"/>
    </location>
</feature>
<evidence type="ECO:0008006" key="5">
    <source>
        <dbReference type="Google" id="ProtNLM"/>
    </source>
</evidence>
<evidence type="ECO:0000313" key="3">
    <source>
        <dbReference type="EMBL" id="MBD7978097.1"/>
    </source>
</evidence>
<proteinExistence type="predicted"/>
<keyword evidence="2" id="KW-0812">Transmembrane</keyword>
<evidence type="ECO:0000256" key="1">
    <source>
        <dbReference type="SAM" id="Coils"/>
    </source>
</evidence>
<evidence type="ECO:0000256" key="2">
    <source>
        <dbReference type="SAM" id="Phobius"/>
    </source>
</evidence>
<comment type="caution">
    <text evidence="3">The sequence shown here is derived from an EMBL/GenBank/DDBJ whole genome shotgun (WGS) entry which is preliminary data.</text>
</comment>
<sequence length="394" mass="43279">MERKKKAVSGLWVLAAIGVALSVAVSWTGVLEQLSTEYLDGALLQAATAFAVARVLNALISLLQSVEISVMVASVHPGELLDPINDLVEQFSQVMQWAIGSLVIQKVMLGVVSHRLFTVVLTAIAAVVLVCSLLAPTSRGTLLLFRAFLCCVFLRLALALSVLLNAAVDHAFLSDPVRDDVALLDALPSQVDVLGMQGVPLETLEDGALSALQTQQSALQAERDGLLEQIERLKPDMEQARQALAEHERDSSLSQRLGMNRSVEHQATVERLDVLEAEWQAAHEALASRERRLLAVDKERLALAQAKEKSQDGFWSHFSDKVSGWSRSAASLADVETYKSIKAKLEAVIDTLIRLMAFFILKSILLPVLFIYLLIRGFRLIWQSEMKMPSVHRA</sequence>
<dbReference type="Proteomes" id="UP000611945">
    <property type="component" value="Unassembled WGS sequence"/>
</dbReference>
<dbReference type="EMBL" id="JACSQG010000007">
    <property type="protein sequence ID" value="MBD7978097.1"/>
    <property type="molecule type" value="Genomic_DNA"/>
</dbReference>
<feature type="transmembrane region" description="Helical" evidence="2">
    <location>
        <begin position="42"/>
        <end position="63"/>
    </location>
</feature>
<keyword evidence="2" id="KW-1133">Transmembrane helix</keyword>
<dbReference type="RefSeq" id="WP_251836879.1">
    <property type="nucleotide sequence ID" value="NZ_JACSQG010000007.1"/>
</dbReference>
<name>A0ABR8TQP7_9PSED</name>
<feature type="transmembrane region" description="Helical" evidence="2">
    <location>
        <begin position="143"/>
        <end position="168"/>
    </location>
</feature>
<accession>A0ABR8TQP7</accession>
<evidence type="ECO:0000313" key="4">
    <source>
        <dbReference type="Proteomes" id="UP000611945"/>
    </source>
</evidence>
<keyword evidence="4" id="KW-1185">Reference proteome</keyword>
<reference evidence="3 4" key="1">
    <citation type="submission" date="2020-08" db="EMBL/GenBank/DDBJ databases">
        <title>A Genomic Blueprint of the Chicken Gut Microbiome.</title>
        <authorList>
            <person name="Gilroy R."/>
            <person name="Ravi A."/>
            <person name="Getino M."/>
            <person name="Pursley I."/>
            <person name="Horton D.L."/>
            <person name="Alikhan N.-F."/>
            <person name="Baker D."/>
            <person name="Gharbi K."/>
            <person name="Hall N."/>
            <person name="Watson M."/>
            <person name="Adriaenssens E.M."/>
            <person name="Foster-Nyarko E."/>
            <person name="Jarju S."/>
            <person name="Secka A."/>
            <person name="Antonio M."/>
            <person name="Oren A."/>
            <person name="Chaudhuri R."/>
            <person name="La Ragione R.M."/>
            <person name="Hildebrand F."/>
            <person name="Pallen M.J."/>
        </authorList>
    </citation>
    <scope>NUCLEOTIDE SEQUENCE [LARGE SCALE GENOMIC DNA]</scope>
    <source>
        <strain evidence="3 4">Sa2CUA2</strain>
    </source>
</reference>
<gene>
    <name evidence="3" type="ORF">H9642_12985</name>
</gene>
<feature type="transmembrane region" description="Helical" evidence="2">
    <location>
        <begin position="116"/>
        <end position="137"/>
    </location>
</feature>